<feature type="chain" id="PRO_5012906301" evidence="1">
    <location>
        <begin position="21"/>
        <end position="158"/>
    </location>
</feature>
<sequence>MTILKLALVASASILLTACANPGPMQLGSGPTYTPVFEPVALDLTNNKTGNVLFKETAVFMYLDDNRESALLGGGATFFITDTGAYLADWNTNTYKYSIEYQVSAKDIKSLSEFTVVRDYLPDSNLIRITDKKNQTVGFSVRNRVAAKQALISIMPPQ</sequence>
<gene>
    <name evidence="2" type="ORF">SAMN02745753_03734</name>
</gene>
<dbReference type="Proteomes" id="UP000184517">
    <property type="component" value="Unassembled WGS sequence"/>
</dbReference>
<dbReference type="AlphaFoldDB" id="A0A1M5J1R4"/>
<organism evidence="2 3">
    <name type="scientific">Marinomonas polaris DSM 16579</name>
    <dbReference type="NCBI Taxonomy" id="1122206"/>
    <lineage>
        <taxon>Bacteria</taxon>
        <taxon>Pseudomonadati</taxon>
        <taxon>Pseudomonadota</taxon>
        <taxon>Gammaproteobacteria</taxon>
        <taxon>Oceanospirillales</taxon>
        <taxon>Oceanospirillaceae</taxon>
        <taxon>Marinomonas</taxon>
    </lineage>
</organism>
<dbReference type="EMBL" id="FQVF01000020">
    <property type="protein sequence ID" value="SHG34170.1"/>
    <property type="molecule type" value="Genomic_DNA"/>
</dbReference>
<dbReference type="STRING" id="1122206.SAMN02745753_03734"/>
<accession>A0A1M5J1R4</accession>
<dbReference type="RefSeq" id="WP_072841174.1">
    <property type="nucleotide sequence ID" value="NZ_FQVF01000020.1"/>
</dbReference>
<proteinExistence type="predicted"/>
<keyword evidence="3" id="KW-1185">Reference proteome</keyword>
<protein>
    <submittedName>
        <fullName evidence="2">Uncharacterized protein</fullName>
    </submittedName>
</protein>
<keyword evidence="1" id="KW-0732">Signal</keyword>
<dbReference type="PROSITE" id="PS51257">
    <property type="entry name" value="PROKAR_LIPOPROTEIN"/>
    <property type="match status" value="1"/>
</dbReference>
<evidence type="ECO:0000313" key="3">
    <source>
        <dbReference type="Proteomes" id="UP000184517"/>
    </source>
</evidence>
<evidence type="ECO:0000256" key="1">
    <source>
        <dbReference type="SAM" id="SignalP"/>
    </source>
</evidence>
<evidence type="ECO:0000313" key="2">
    <source>
        <dbReference type="EMBL" id="SHG34170.1"/>
    </source>
</evidence>
<reference evidence="3" key="1">
    <citation type="submission" date="2016-11" db="EMBL/GenBank/DDBJ databases">
        <authorList>
            <person name="Varghese N."/>
            <person name="Submissions S."/>
        </authorList>
    </citation>
    <scope>NUCLEOTIDE SEQUENCE [LARGE SCALE GENOMIC DNA]</scope>
    <source>
        <strain evidence="3">DSM 16579</strain>
    </source>
</reference>
<name>A0A1M5J1R4_9GAMM</name>
<dbReference type="OrthoDB" id="7064203at2"/>
<feature type="signal peptide" evidence="1">
    <location>
        <begin position="1"/>
        <end position="20"/>
    </location>
</feature>